<keyword evidence="2" id="KW-0808">Transferase</keyword>
<evidence type="ECO:0000313" key="2">
    <source>
        <dbReference type="EMBL" id="CAB3982183.1"/>
    </source>
</evidence>
<reference evidence="2" key="1">
    <citation type="submission" date="2020-04" db="EMBL/GenBank/DDBJ databases">
        <authorList>
            <person name="Alioto T."/>
            <person name="Alioto T."/>
            <person name="Gomez Garrido J."/>
        </authorList>
    </citation>
    <scope>NUCLEOTIDE SEQUENCE</scope>
    <source>
        <strain evidence="2">A484AB</strain>
    </source>
</reference>
<dbReference type="Gene3D" id="3.30.200.20">
    <property type="entry name" value="Phosphorylase Kinase, domain 1"/>
    <property type="match status" value="1"/>
</dbReference>
<dbReference type="Proteomes" id="UP001152795">
    <property type="component" value="Unassembled WGS sequence"/>
</dbReference>
<evidence type="ECO:0000256" key="1">
    <source>
        <dbReference type="SAM" id="MobiDB-lite"/>
    </source>
</evidence>
<keyword evidence="2" id="KW-0418">Kinase</keyword>
<dbReference type="InterPro" id="IPR051681">
    <property type="entry name" value="Ser/Thr_Kinases-Pseudokinases"/>
</dbReference>
<dbReference type="SUPFAM" id="SSF56112">
    <property type="entry name" value="Protein kinase-like (PK-like)"/>
    <property type="match status" value="1"/>
</dbReference>
<dbReference type="GO" id="GO:0004674">
    <property type="term" value="F:protein serine/threonine kinase activity"/>
    <property type="evidence" value="ECO:0007669"/>
    <property type="project" value="TreeGrafter"/>
</dbReference>
<name>A0A6S7FXB1_PARCT</name>
<dbReference type="InterPro" id="IPR000719">
    <property type="entry name" value="Prot_kinase_dom"/>
</dbReference>
<dbReference type="Gene3D" id="1.10.510.10">
    <property type="entry name" value="Transferase(Phosphotransferase) domain 1"/>
    <property type="match status" value="1"/>
</dbReference>
<dbReference type="SMART" id="SM00220">
    <property type="entry name" value="S_TKc"/>
    <property type="match status" value="1"/>
</dbReference>
<comment type="caution">
    <text evidence="2">The sequence shown here is derived from an EMBL/GenBank/DDBJ whole genome shotgun (WGS) entry which is preliminary data.</text>
</comment>
<accession>A0A6S7FXB1</accession>
<dbReference type="InterPro" id="IPR011009">
    <property type="entry name" value="Kinase-like_dom_sf"/>
</dbReference>
<dbReference type="OrthoDB" id="5974690at2759"/>
<feature type="region of interest" description="Disordered" evidence="1">
    <location>
        <begin position="1"/>
        <end position="28"/>
    </location>
</feature>
<gene>
    <name evidence="2" type="ORF">PACLA_8A011946</name>
</gene>
<dbReference type="EMBL" id="CACRXK020000475">
    <property type="protein sequence ID" value="CAB3982183.1"/>
    <property type="molecule type" value="Genomic_DNA"/>
</dbReference>
<organism evidence="2 3">
    <name type="scientific">Paramuricea clavata</name>
    <name type="common">Red gorgonian</name>
    <name type="synonym">Violescent sea-whip</name>
    <dbReference type="NCBI Taxonomy" id="317549"/>
    <lineage>
        <taxon>Eukaryota</taxon>
        <taxon>Metazoa</taxon>
        <taxon>Cnidaria</taxon>
        <taxon>Anthozoa</taxon>
        <taxon>Octocorallia</taxon>
        <taxon>Malacalcyonacea</taxon>
        <taxon>Plexauridae</taxon>
        <taxon>Paramuricea</taxon>
    </lineage>
</organism>
<dbReference type="AlphaFoldDB" id="A0A6S7FXB1"/>
<keyword evidence="3" id="KW-1185">Reference proteome</keyword>
<dbReference type="PROSITE" id="PS50011">
    <property type="entry name" value="PROTEIN_KINASE_DOM"/>
    <property type="match status" value="1"/>
</dbReference>
<dbReference type="PROSITE" id="PS00108">
    <property type="entry name" value="PROTEIN_KINASE_ST"/>
    <property type="match status" value="1"/>
</dbReference>
<proteinExistence type="predicted"/>
<feature type="compositionally biased region" description="Basic residues" evidence="1">
    <location>
        <begin position="13"/>
        <end position="27"/>
    </location>
</feature>
<dbReference type="GO" id="GO:0005524">
    <property type="term" value="F:ATP binding"/>
    <property type="evidence" value="ECO:0007669"/>
    <property type="project" value="InterPro"/>
</dbReference>
<dbReference type="PANTHER" id="PTHR44329">
    <property type="entry name" value="SERINE/THREONINE-PROTEIN KINASE TNNI3K-RELATED"/>
    <property type="match status" value="1"/>
</dbReference>
<dbReference type="Pfam" id="PF00069">
    <property type="entry name" value="Pkinase"/>
    <property type="match status" value="1"/>
</dbReference>
<dbReference type="InterPro" id="IPR008271">
    <property type="entry name" value="Ser/Thr_kinase_AS"/>
</dbReference>
<protein>
    <submittedName>
        <fullName evidence="2">Serine threonine- kinase</fullName>
    </submittedName>
</protein>
<sequence length="326" mass="36997">MEKSDDCGQELQKKRRMRYNRNKRRRQQCAITKRASEAVAQQFEESVRQQKALTDKYTMKWRKITQEAKNLKARLHRQQHIRQISMAHGAETFVNPLSSVNHISPDELIHLKEEACIGSGTFGECLLKLYKQFNMVVLEKQLSKPDLKAVINEAKCMNTLTHPNIPQLLGVQITQKPYSLIMEFIGEDMKSSTVHELLQETSSKGSPLLTADWISVCLDIVQAVNHMHSKGYLHCDLKTNNVLVLKKRGFVIDFGKVCLTTKPTAKKYTKFYHYTAPEVLRGKPVSSSSDVFSLGVITSTIGKSQGYQATCSTNFPLIDNIAARNH</sequence>
<evidence type="ECO:0000313" key="3">
    <source>
        <dbReference type="Proteomes" id="UP001152795"/>
    </source>
</evidence>